<name>A0A9W6WIS0_CANBO</name>
<comment type="caution">
    <text evidence="2">The sequence shown here is derived from an EMBL/GenBank/DDBJ whole genome shotgun (WGS) entry which is preliminary data.</text>
</comment>
<dbReference type="Proteomes" id="UP001165120">
    <property type="component" value="Unassembled WGS sequence"/>
</dbReference>
<dbReference type="EMBL" id="BSXN01002204">
    <property type="protein sequence ID" value="GME75904.1"/>
    <property type="molecule type" value="Genomic_DNA"/>
</dbReference>
<evidence type="ECO:0000256" key="1">
    <source>
        <dbReference type="SAM" id="MobiDB-lite"/>
    </source>
</evidence>
<reference evidence="2" key="1">
    <citation type="submission" date="2023-04" db="EMBL/GenBank/DDBJ databases">
        <title>Candida boidinii NBRC 10035.</title>
        <authorList>
            <person name="Ichikawa N."/>
            <person name="Sato H."/>
            <person name="Tonouchi N."/>
        </authorList>
    </citation>
    <scope>NUCLEOTIDE SEQUENCE</scope>
    <source>
        <strain evidence="2">NBRC 10035</strain>
    </source>
</reference>
<feature type="region of interest" description="Disordered" evidence="1">
    <location>
        <begin position="1"/>
        <end position="23"/>
    </location>
</feature>
<gene>
    <name evidence="2" type="ORF">Cboi02_000497300</name>
</gene>
<organism evidence="2 3">
    <name type="scientific">Candida boidinii</name>
    <name type="common">Yeast</name>
    <dbReference type="NCBI Taxonomy" id="5477"/>
    <lineage>
        <taxon>Eukaryota</taxon>
        <taxon>Fungi</taxon>
        <taxon>Dikarya</taxon>
        <taxon>Ascomycota</taxon>
        <taxon>Saccharomycotina</taxon>
        <taxon>Pichiomycetes</taxon>
        <taxon>Pichiales</taxon>
        <taxon>Pichiaceae</taxon>
        <taxon>Ogataea</taxon>
        <taxon>Ogataea/Candida clade</taxon>
    </lineage>
</organism>
<evidence type="ECO:0000313" key="3">
    <source>
        <dbReference type="Proteomes" id="UP001165120"/>
    </source>
</evidence>
<accession>A0A9W6WIS0</accession>
<evidence type="ECO:0000313" key="2">
    <source>
        <dbReference type="EMBL" id="GME75904.1"/>
    </source>
</evidence>
<proteinExistence type="predicted"/>
<protein>
    <submittedName>
        <fullName evidence="2">Unnamed protein product</fullName>
    </submittedName>
</protein>
<sequence length="161" mass="18680">MSTSSEDQVAKRQKLQNGSSAGVTSKLPLSPEFKELETIHFRLNSYFTFLSSRKHVITTIDLLKEPVEKSIKRKLEIIDVARIACLIPNDIVFDYFDENQFVLEDKQFTWGKGFQQKESDIFELKEEDTEEYKSSQQLLVFEFIDGNLAKSKTKPEYKGQK</sequence>
<keyword evidence="3" id="KW-1185">Reference proteome</keyword>
<dbReference type="AlphaFoldDB" id="A0A9W6WIS0"/>